<dbReference type="Proteomes" id="UP000308549">
    <property type="component" value="Unassembled WGS sequence"/>
</dbReference>
<evidence type="ECO:0000313" key="4">
    <source>
        <dbReference type="Proteomes" id="UP000308549"/>
    </source>
</evidence>
<feature type="region of interest" description="Disordered" evidence="1">
    <location>
        <begin position="320"/>
        <end position="371"/>
    </location>
</feature>
<feature type="compositionally biased region" description="Low complexity" evidence="1">
    <location>
        <begin position="212"/>
        <end position="231"/>
    </location>
</feature>
<dbReference type="AlphaFoldDB" id="A0A4U0UCH9"/>
<evidence type="ECO:0000313" key="3">
    <source>
        <dbReference type="EMBL" id="TKA32897.1"/>
    </source>
</evidence>
<feature type="compositionally biased region" description="Low complexity" evidence="1">
    <location>
        <begin position="101"/>
        <end position="119"/>
    </location>
</feature>
<keyword evidence="4" id="KW-1185">Reference proteome</keyword>
<feature type="region of interest" description="Disordered" evidence="1">
    <location>
        <begin position="84"/>
        <end position="146"/>
    </location>
</feature>
<gene>
    <name evidence="3" type="ORF">B0A50_01123</name>
</gene>
<comment type="caution">
    <text evidence="3">The sequence shown here is derived from an EMBL/GenBank/DDBJ whole genome shotgun (WGS) entry which is preliminary data.</text>
</comment>
<dbReference type="PANTHER" id="PTHR28065">
    <property type="entry name" value="FREQUENIN"/>
    <property type="match status" value="1"/>
</dbReference>
<proteinExistence type="predicted"/>
<feature type="domain" description="Gag1-like clamp" evidence="2">
    <location>
        <begin position="119"/>
        <end position="321"/>
    </location>
</feature>
<dbReference type="PANTHER" id="PTHR28065:SF1">
    <property type="entry name" value="DUF4050 DOMAIN-CONTAINING PROTEIN"/>
    <property type="match status" value="1"/>
</dbReference>
<sequence length="371" mass="40944">MTLLGHGHRSQEQQQELREARRILKECVRSDWDYPTLPSYKSTGQTGHAIPEAAEDTVAGFRFHFHGPHDHDRQESERGLLAQEWRQRECSSDSDGSDNESVVSASSKSSGKSSKKTGTYRFEGPESVGPQIQDRRTARKRKRQKDLEVEMGWNEGLAHWMSRRDAWCGAHTAAQVRELQAGKQQQRRNDVEPQQTLPGSSYSVDSEESESRTSTSSTTTAALAASSAATTPDKFHKRPPATTAHPPPPSPSSTVPQSSVLLPIATPILPNHPIRRRITPSMYNEIYTKIILQSRTPSVPINLLTLIAALVQGWKDDGEWPPKTGPLEPSIGKRRGRGSHGSESVKNGVRAVGRVLRLTGTGETSAQTRGR</sequence>
<accession>A0A4U0UCH9</accession>
<reference evidence="3 4" key="1">
    <citation type="submission" date="2017-03" db="EMBL/GenBank/DDBJ databases">
        <title>Genomes of endolithic fungi from Antarctica.</title>
        <authorList>
            <person name="Coleine C."/>
            <person name="Masonjones S."/>
            <person name="Stajich J.E."/>
        </authorList>
    </citation>
    <scope>NUCLEOTIDE SEQUENCE [LARGE SCALE GENOMIC DNA]</scope>
    <source>
        <strain evidence="3 4">CCFEE 6315</strain>
    </source>
</reference>
<dbReference type="OrthoDB" id="5422958at2759"/>
<organism evidence="3 4">
    <name type="scientific">Salinomyces thailandicus</name>
    <dbReference type="NCBI Taxonomy" id="706561"/>
    <lineage>
        <taxon>Eukaryota</taxon>
        <taxon>Fungi</taxon>
        <taxon>Dikarya</taxon>
        <taxon>Ascomycota</taxon>
        <taxon>Pezizomycotina</taxon>
        <taxon>Dothideomycetes</taxon>
        <taxon>Dothideomycetidae</taxon>
        <taxon>Mycosphaerellales</taxon>
        <taxon>Teratosphaeriaceae</taxon>
        <taxon>Salinomyces</taxon>
    </lineage>
</organism>
<protein>
    <recommendedName>
        <fullName evidence="2">Gag1-like clamp domain-containing protein</fullName>
    </recommendedName>
</protein>
<evidence type="ECO:0000259" key="2">
    <source>
        <dbReference type="Pfam" id="PF13259"/>
    </source>
</evidence>
<feature type="compositionally biased region" description="Polar residues" evidence="1">
    <location>
        <begin position="361"/>
        <end position="371"/>
    </location>
</feature>
<dbReference type="InterPro" id="IPR025124">
    <property type="entry name" value="Gag1-like_clamp"/>
</dbReference>
<evidence type="ECO:0000256" key="1">
    <source>
        <dbReference type="SAM" id="MobiDB-lite"/>
    </source>
</evidence>
<name>A0A4U0UCH9_9PEZI</name>
<dbReference type="EMBL" id="NAJL01000004">
    <property type="protein sequence ID" value="TKA32897.1"/>
    <property type="molecule type" value="Genomic_DNA"/>
</dbReference>
<dbReference type="InterPro" id="IPR053274">
    <property type="entry name" value="Fluconazole_resistance"/>
</dbReference>
<dbReference type="Pfam" id="PF13259">
    <property type="entry name" value="clamp_Gag1-like"/>
    <property type="match status" value="1"/>
</dbReference>
<feature type="region of interest" description="Disordered" evidence="1">
    <location>
        <begin position="180"/>
        <end position="258"/>
    </location>
</feature>